<dbReference type="InterPro" id="IPR012337">
    <property type="entry name" value="RNaseH-like_sf"/>
</dbReference>
<dbReference type="GO" id="GO:0008408">
    <property type="term" value="F:3'-5' exonuclease activity"/>
    <property type="evidence" value="ECO:0007669"/>
    <property type="project" value="InterPro"/>
</dbReference>
<dbReference type="Pfam" id="PF00570">
    <property type="entry name" value="HRDC"/>
    <property type="match status" value="1"/>
</dbReference>
<dbReference type="SUPFAM" id="SSF47819">
    <property type="entry name" value="HRDC-like"/>
    <property type="match status" value="1"/>
</dbReference>
<reference evidence="2 3" key="1">
    <citation type="submission" date="2013-10" db="EMBL/GenBank/DDBJ databases">
        <title>Complete genome sequence of Corynebacterium lactis DSM 45799(T), isolated from raw cow milk.</title>
        <authorList>
            <person name="Ruckert C."/>
            <person name="Albersmeier A."/>
            <person name="Lipski A."/>
            <person name="Kalinowski J."/>
        </authorList>
    </citation>
    <scope>NUCLEOTIDE SEQUENCE [LARGE SCALE GENOMIC DNA]</scope>
    <source>
        <strain evidence="2 3">RW2-5</strain>
    </source>
</reference>
<dbReference type="GO" id="GO:0006139">
    <property type="term" value="P:nucleobase-containing compound metabolic process"/>
    <property type="evidence" value="ECO:0007669"/>
    <property type="project" value="InterPro"/>
</dbReference>
<feature type="domain" description="HRDC" evidence="1">
    <location>
        <begin position="237"/>
        <end position="316"/>
    </location>
</feature>
<dbReference type="Gene3D" id="3.30.420.10">
    <property type="entry name" value="Ribonuclease H-like superfamily/Ribonuclease H"/>
    <property type="match status" value="1"/>
</dbReference>
<dbReference type="CDD" id="cd06142">
    <property type="entry name" value="RNaseD_exo"/>
    <property type="match status" value="1"/>
</dbReference>
<proteinExistence type="predicted"/>
<dbReference type="GO" id="GO:0000166">
    <property type="term" value="F:nucleotide binding"/>
    <property type="evidence" value="ECO:0007669"/>
    <property type="project" value="InterPro"/>
</dbReference>
<dbReference type="InterPro" id="IPR051086">
    <property type="entry name" value="RNase_D-like"/>
</dbReference>
<dbReference type="InterPro" id="IPR002121">
    <property type="entry name" value="HRDC_dom"/>
</dbReference>
<dbReference type="Pfam" id="PF18305">
    <property type="entry name" value="DNA_pol_A_exoN"/>
    <property type="match status" value="1"/>
</dbReference>
<dbReference type="InterPro" id="IPR002562">
    <property type="entry name" value="3'-5'_exonuclease_dom"/>
</dbReference>
<dbReference type="PATRIC" id="fig|1408189.4.peg.1144"/>
<dbReference type="AlphaFoldDB" id="A0A0K2GZU1"/>
<evidence type="ECO:0000313" key="2">
    <source>
        <dbReference type="EMBL" id="ALA67302.1"/>
    </source>
</evidence>
<dbReference type="InterPro" id="IPR036397">
    <property type="entry name" value="RNaseH_sf"/>
</dbReference>
<dbReference type="KEGG" id="clw:CLAC_05735"/>
<dbReference type="InterPro" id="IPR010997">
    <property type="entry name" value="HRDC-like_sf"/>
</dbReference>
<name>A0A0K2GZU1_9CORY</name>
<protein>
    <submittedName>
        <fullName evidence="2">Ribonuclease D</fullName>
    </submittedName>
</protein>
<dbReference type="InterPro" id="IPR044876">
    <property type="entry name" value="HRDC_dom_sf"/>
</dbReference>
<dbReference type="GO" id="GO:0003676">
    <property type="term" value="F:nucleic acid binding"/>
    <property type="evidence" value="ECO:0007669"/>
    <property type="project" value="InterPro"/>
</dbReference>
<evidence type="ECO:0000313" key="3">
    <source>
        <dbReference type="Proteomes" id="UP000058446"/>
    </source>
</evidence>
<dbReference type="Proteomes" id="UP000058446">
    <property type="component" value="Chromosome"/>
</dbReference>
<gene>
    <name evidence="2" type="ORF">CLAC_05735</name>
</gene>
<dbReference type="PANTHER" id="PTHR47649">
    <property type="entry name" value="RIBONUCLEASE D"/>
    <property type="match status" value="1"/>
</dbReference>
<dbReference type="PANTHER" id="PTHR47649:SF1">
    <property type="entry name" value="RIBONUCLEASE D"/>
    <property type="match status" value="1"/>
</dbReference>
<accession>A0A0K2GZU1</accession>
<evidence type="ECO:0000259" key="1">
    <source>
        <dbReference type="PROSITE" id="PS50967"/>
    </source>
</evidence>
<dbReference type="SUPFAM" id="SSF53098">
    <property type="entry name" value="Ribonuclease H-like"/>
    <property type="match status" value="1"/>
</dbReference>
<dbReference type="PROSITE" id="PS50967">
    <property type="entry name" value="HRDC"/>
    <property type="match status" value="1"/>
</dbReference>
<dbReference type="SMART" id="SM00474">
    <property type="entry name" value="35EXOc"/>
    <property type="match status" value="1"/>
</dbReference>
<keyword evidence="3" id="KW-1185">Reference proteome</keyword>
<organism evidence="2 3">
    <name type="scientific">Corynebacterium lactis RW2-5</name>
    <dbReference type="NCBI Taxonomy" id="1408189"/>
    <lineage>
        <taxon>Bacteria</taxon>
        <taxon>Bacillati</taxon>
        <taxon>Actinomycetota</taxon>
        <taxon>Actinomycetes</taxon>
        <taxon>Mycobacteriales</taxon>
        <taxon>Corynebacteriaceae</taxon>
        <taxon>Corynebacterium</taxon>
    </lineage>
</organism>
<dbReference type="Gene3D" id="1.10.150.80">
    <property type="entry name" value="HRDC domain"/>
    <property type="match status" value="2"/>
</dbReference>
<dbReference type="InterPro" id="IPR041605">
    <property type="entry name" value="Exo_C"/>
</dbReference>
<dbReference type="SMART" id="SM00341">
    <property type="entry name" value="HRDC"/>
    <property type="match status" value="1"/>
</dbReference>
<dbReference type="EMBL" id="CP006841">
    <property type="protein sequence ID" value="ALA67302.1"/>
    <property type="molecule type" value="Genomic_DNA"/>
</dbReference>
<dbReference type="OrthoDB" id="144122at2"/>
<dbReference type="STRING" id="1408189.CLAC_05735"/>
<sequence length="437" mass="49571">MYNADSERSGPSVRKIPVRLKPVDGTPEVLVEEADILAAGQALARGTGWLAVDTERASAYRYDDRAFLIQLRRRNAGTFLIDPEKGRSAVGKLAEYLNKLTWIIHAAPSDLPCLAALGLYPSSLIDTELAGRILGVQRANLAALTEDFLGIGLAKGHGREDWSLRPLPSDWLDYAALDVELLDELAQVLTDALRERDRFEWLQQECDHILDENRRYLQGLDIDQDWRRLKGMGKLRQPKQLNIARALWRERDRIARARDVSPTKILGHQVLRTIAEQVPRSPGEISSIKGFPRRKRGATTAWLRVVESALQEPQSDWPLPERSKRGGEMHFKRWIEHEPRAAALYDNVHEAISVATDFLGIRADILITSAQTRDLVWWMHSIAENSRPPHINRDYSRSLPNVTAIYDHLRGRGARPWQAECLSEVIGAQVLLPMRQR</sequence>
<dbReference type="Pfam" id="PF01612">
    <property type="entry name" value="DNA_pol_A_exo1"/>
    <property type="match status" value="1"/>
</dbReference>